<dbReference type="EMBL" id="MFQE01000043">
    <property type="protein sequence ID" value="OGH70645.1"/>
    <property type="molecule type" value="Genomic_DNA"/>
</dbReference>
<reference evidence="2 3" key="1">
    <citation type="journal article" date="2016" name="Nat. Commun.">
        <title>Thousands of microbial genomes shed light on interconnected biogeochemical processes in an aquifer system.</title>
        <authorList>
            <person name="Anantharaman K."/>
            <person name="Brown C.T."/>
            <person name="Hug L.A."/>
            <person name="Sharon I."/>
            <person name="Castelle C.J."/>
            <person name="Probst A.J."/>
            <person name="Thomas B.C."/>
            <person name="Singh A."/>
            <person name="Wilkins M.J."/>
            <person name="Karaoz U."/>
            <person name="Brodie E.L."/>
            <person name="Williams K.H."/>
            <person name="Hubbard S.S."/>
            <person name="Banfield J.F."/>
        </authorList>
    </citation>
    <scope>NUCLEOTIDE SEQUENCE [LARGE SCALE GENOMIC DNA]</scope>
</reference>
<dbReference type="AlphaFoldDB" id="A0A1F6MG62"/>
<feature type="domain" description="PD-(D/E)XK nuclease" evidence="1">
    <location>
        <begin position="4"/>
        <end position="157"/>
    </location>
</feature>
<sequence>MITTASGGTLESTVKSILQNKGFKIARFREWAKNPQTYGQELLLVHVPFKTIYHHEGNTEFLLKSVKYNLDVRIECKWQQVSGSVDEKLPYMYLNAIEAMPENHILVIIDGDGWKEGAIAWLKDAAKQKKYTNKSSAQKKLEVMNLMEFMTWANKLFA</sequence>
<keyword evidence="2" id="KW-0418">Kinase</keyword>
<dbReference type="Proteomes" id="UP000177457">
    <property type="component" value="Unassembled WGS sequence"/>
</dbReference>
<keyword evidence="2" id="KW-0808">Transferase</keyword>
<dbReference type="InterPro" id="IPR046821">
    <property type="entry name" value="PDDEXK_11"/>
</dbReference>
<organism evidence="2 3">
    <name type="scientific">Candidatus Magasanikbacteria bacterium RIFCSPHIGHO2_02_FULL_51_14</name>
    <dbReference type="NCBI Taxonomy" id="1798683"/>
    <lineage>
        <taxon>Bacteria</taxon>
        <taxon>Candidatus Magasanikiibacteriota</taxon>
    </lineage>
</organism>
<evidence type="ECO:0000313" key="3">
    <source>
        <dbReference type="Proteomes" id="UP000177457"/>
    </source>
</evidence>
<gene>
    <name evidence="2" type="ORF">A3C90_01845</name>
</gene>
<dbReference type="GO" id="GO:0016301">
    <property type="term" value="F:kinase activity"/>
    <property type="evidence" value="ECO:0007669"/>
    <property type="project" value="UniProtKB-KW"/>
</dbReference>
<evidence type="ECO:0000259" key="1">
    <source>
        <dbReference type="Pfam" id="PF20472"/>
    </source>
</evidence>
<dbReference type="STRING" id="1798683.A3C90_01845"/>
<name>A0A1F6MG62_9BACT</name>
<evidence type="ECO:0000313" key="2">
    <source>
        <dbReference type="EMBL" id="OGH70645.1"/>
    </source>
</evidence>
<dbReference type="Pfam" id="PF20472">
    <property type="entry name" value="PDDEXK_11"/>
    <property type="match status" value="1"/>
</dbReference>
<comment type="caution">
    <text evidence="2">The sequence shown here is derived from an EMBL/GenBank/DDBJ whole genome shotgun (WGS) entry which is preliminary data.</text>
</comment>
<proteinExistence type="predicted"/>
<protein>
    <submittedName>
        <fullName evidence="2">4-diphosphocytidyl-2C-methyl-D-erythritol kinase</fullName>
    </submittedName>
</protein>
<accession>A0A1F6MG62</accession>